<dbReference type="PANTHER" id="PTHR23514:SF13">
    <property type="entry name" value="INNER MEMBRANE PROTEIN YBJJ"/>
    <property type="match status" value="1"/>
</dbReference>
<feature type="transmembrane region" description="Helical" evidence="6">
    <location>
        <begin position="97"/>
        <end position="114"/>
    </location>
</feature>
<comment type="subcellular location">
    <subcellularLocation>
        <location evidence="1">Membrane</location>
        <topology evidence="1">Multi-pass membrane protein</topology>
    </subcellularLocation>
</comment>
<protein>
    <submittedName>
        <fullName evidence="7">MFS transporter</fullName>
    </submittedName>
</protein>
<accession>A0ABY6EWD2</accession>
<name>A0ABY6EWD2_9ACTN</name>
<organism evidence="7 8">
    <name type="scientific">Streptomyces albidocamelliae</name>
    <dbReference type="NCBI Taxonomy" id="2981135"/>
    <lineage>
        <taxon>Bacteria</taxon>
        <taxon>Bacillati</taxon>
        <taxon>Actinomycetota</taxon>
        <taxon>Actinomycetes</taxon>
        <taxon>Kitasatosporales</taxon>
        <taxon>Streptomycetaceae</taxon>
        <taxon>Streptomyces</taxon>
    </lineage>
</organism>
<dbReference type="SUPFAM" id="SSF103473">
    <property type="entry name" value="MFS general substrate transporter"/>
    <property type="match status" value="1"/>
</dbReference>
<feature type="transmembrane region" description="Helical" evidence="6">
    <location>
        <begin position="12"/>
        <end position="34"/>
    </location>
</feature>
<evidence type="ECO:0000256" key="2">
    <source>
        <dbReference type="ARBA" id="ARBA00022692"/>
    </source>
</evidence>
<dbReference type="Proteomes" id="UP001060733">
    <property type="component" value="Chromosome"/>
</dbReference>
<dbReference type="Gene3D" id="1.20.1250.20">
    <property type="entry name" value="MFS general substrate transporter like domains"/>
    <property type="match status" value="2"/>
</dbReference>
<proteinExistence type="predicted"/>
<dbReference type="InterPro" id="IPR051788">
    <property type="entry name" value="MFS_Transporter"/>
</dbReference>
<dbReference type="EMBL" id="CP106795">
    <property type="protein sequence ID" value="UXY38635.1"/>
    <property type="molecule type" value="Genomic_DNA"/>
</dbReference>
<gene>
    <name evidence="7" type="ORF">N8I86_30220</name>
</gene>
<reference evidence="7" key="1">
    <citation type="submission" date="2022-10" db="EMBL/GenBank/DDBJ databases">
        <authorList>
            <person name="Mo P."/>
        </authorList>
    </citation>
    <scope>NUCLEOTIDE SEQUENCE</scope>
    <source>
        <strain evidence="7">HUAS 14-6</strain>
    </source>
</reference>
<evidence type="ECO:0000256" key="6">
    <source>
        <dbReference type="SAM" id="Phobius"/>
    </source>
</evidence>
<evidence type="ECO:0000256" key="1">
    <source>
        <dbReference type="ARBA" id="ARBA00004141"/>
    </source>
</evidence>
<feature type="region of interest" description="Disordered" evidence="5">
    <location>
        <begin position="386"/>
        <end position="421"/>
    </location>
</feature>
<feature type="compositionally biased region" description="Low complexity" evidence="5">
    <location>
        <begin position="410"/>
        <end position="421"/>
    </location>
</feature>
<feature type="compositionally biased region" description="Pro residues" evidence="5">
    <location>
        <begin position="386"/>
        <end position="397"/>
    </location>
</feature>
<dbReference type="RefSeq" id="WP_263279169.1">
    <property type="nucleotide sequence ID" value="NZ_CP106795.1"/>
</dbReference>
<dbReference type="Pfam" id="PF07690">
    <property type="entry name" value="MFS_1"/>
    <property type="match status" value="1"/>
</dbReference>
<feature type="transmembrane region" description="Helical" evidence="6">
    <location>
        <begin position="302"/>
        <end position="323"/>
    </location>
</feature>
<feature type="transmembrane region" description="Helical" evidence="6">
    <location>
        <begin position="135"/>
        <end position="154"/>
    </location>
</feature>
<dbReference type="InterPro" id="IPR011701">
    <property type="entry name" value="MFS"/>
</dbReference>
<feature type="transmembrane region" description="Helical" evidence="6">
    <location>
        <begin position="46"/>
        <end position="68"/>
    </location>
</feature>
<feature type="transmembrane region" description="Helical" evidence="6">
    <location>
        <begin position="335"/>
        <end position="355"/>
    </location>
</feature>
<sequence>METSVRLRQARLALLAVFLVHGAVFALLVTRIPAVQDRYGLSDTTLPLFLAAVPVLAGAGSVTAARLVRRVPAPTVVRVLQPAVCLLPAGIGAGDTWWQLALCLAVFGLLVGALEASVNMTGVAVQRHYGRSVMLGFHGAMSLGGILGALLAGAGARWHLSLFVLFAGAAVPLLAIAATAGPRLTAVADGPADRAGDSGAAGRPAAVPWRPLLPLCLIMGAAFVADSTSSNWSAKFLEDTLHSSEAMATVPYALYMATTLLGRGLGDRWVRRWGATAVVRAGALLGTAGFAAVAAAPGPWTAVAGFAVLGAGLSVIVPQVFTAAAQRLPGAADTAVARINLFNYVGFLVGPPLVGAVGAAVSYRAAMCVPLLLTLGVLLAARSLTPAPPPYRPGPPPGRRRRRRARRDGAGTAPRAPASGAARANCLFSRAKAPPPTLCAGHEPVHG</sequence>
<evidence type="ECO:0000256" key="5">
    <source>
        <dbReference type="SAM" id="MobiDB-lite"/>
    </source>
</evidence>
<keyword evidence="2 6" id="KW-0812">Transmembrane</keyword>
<evidence type="ECO:0000256" key="4">
    <source>
        <dbReference type="ARBA" id="ARBA00023136"/>
    </source>
</evidence>
<evidence type="ECO:0000313" key="7">
    <source>
        <dbReference type="EMBL" id="UXY38635.1"/>
    </source>
</evidence>
<keyword evidence="3 6" id="KW-1133">Transmembrane helix</keyword>
<feature type="transmembrane region" description="Helical" evidence="6">
    <location>
        <begin position="277"/>
        <end position="296"/>
    </location>
</feature>
<dbReference type="PANTHER" id="PTHR23514">
    <property type="entry name" value="BYPASS OF STOP CODON PROTEIN 6"/>
    <property type="match status" value="1"/>
</dbReference>
<dbReference type="InterPro" id="IPR036259">
    <property type="entry name" value="MFS_trans_sf"/>
</dbReference>
<keyword evidence="4 6" id="KW-0472">Membrane</keyword>
<dbReference type="CDD" id="cd17393">
    <property type="entry name" value="MFS_MosC_like"/>
    <property type="match status" value="1"/>
</dbReference>
<feature type="transmembrane region" description="Helical" evidence="6">
    <location>
        <begin position="75"/>
        <end position="91"/>
    </location>
</feature>
<feature type="transmembrane region" description="Helical" evidence="6">
    <location>
        <begin position="160"/>
        <end position="180"/>
    </location>
</feature>
<keyword evidence="8" id="KW-1185">Reference proteome</keyword>
<evidence type="ECO:0000313" key="8">
    <source>
        <dbReference type="Proteomes" id="UP001060733"/>
    </source>
</evidence>
<evidence type="ECO:0000256" key="3">
    <source>
        <dbReference type="ARBA" id="ARBA00022989"/>
    </source>
</evidence>